<evidence type="ECO:0000256" key="4">
    <source>
        <dbReference type="ARBA" id="ARBA00022692"/>
    </source>
</evidence>
<evidence type="ECO:0000313" key="10">
    <source>
        <dbReference type="Proteomes" id="UP000293874"/>
    </source>
</evidence>
<gene>
    <name evidence="9" type="ORF">EV199_3181</name>
</gene>
<feature type="transmembrane region" description="Helical" evidence="8">
    <location>
        <begin position="221"/>
        <end position="241"/>
    </location>
</feature>
<comment type="similarity">
    <text evidence="2 7">Belongs to the membrane-bound acyltransferase family.</text>
</comment>
<dbReference type="GO" id="GO:0042121">
    <property type="term" value="P:alginic acid biosynthetic process"/>
    <property type="evidence" value="ECO:0007669"/>
    <property type="project" value="InterPro"/>
</dbReference>
<reference evidence="9 10" key="1">
    <citation type="submission" date="2019-02" db="EMBL/GenBank/DDBJ databases">
        <title>Genomic Encyclopedia of Type Strains, Phase IV (KMG-IV): sequencing the most valuable type-strain genomes for metagenomic binning, comparative biology and taxonomic classification.</title>
        <authorList>
            <person name="Goeker M."/>
        </authorList>
    </citation>
    <scope>NUCLEOTIDE SEQUENCE [LARGE SCALE GENOMIC DNA]</scope>
    <source>
        <strain evidence="9 10">DSM 18116</strain>
    </source>
</reference>
<feature type="transmembrane region" description="Helical" evidence="8">
    <location>
        <begin position="6"/>
        <end position="22"/>
    </location>
</feature>
<dbReference type="AlphaFoldDB" id="A0A4Q7MTM9"/>
<evidence type="ECO:0000256" key="3">
    <source>
        <dbReference type="ARBA" id="ARBA00022475"/>
    </source>
</evidence>
<keyword evidence="4 8" id="KW-0812">Transmembrane</keyword>
<dbReference type="OrthoDB" id="9805788at2"/>
<feature type="transmembrane region" description="Helical" evidence="8">
    <location>
        <begin position="308"/>
        <end position="325"/>
    </location>
</feature>
<feature type="transmembrane region" description="Helical" evidence="8">
    <location>
        <begin position="331"/>
        <end position="347"/>
    </location>
</feature>
<dbReference type="GO" id="GO:0016746">
    <property type="term" value="F:acyltransferase activity"/>
    <property type="evidence" value="ECO:0007669"/>
    <property type="project" value="UniProtKB-KW"/>
</dbReference>
<dbReference type="InterPro" id="IPR024194">
    <property type="entry name" value="Ac/AlaTfrase_AlgI/DltB"/>
</dbReference>
<feature type="transmembrane region" description="Helical" evidence="8">
    <location>
        <begin position="76"/>
        <end position="94"/>
    </location>
</feature>
<keyword evidence="3 7" id="KW-1003">Cell membrane</keyword>
<dbReference type="InterPro" id="IPR028362">
    <property type="entry name" value="AlgI"/>
</dbReference>
<proteinExistence type="inferred from homology"/>
<feature type="transmembrane region" description="Helical" evidence="8">
    <location>
        <begin position="48"/>
        <end position="64"/>
    </location>
</feature>
<dbReference type="Proteomes" id="UP000293874">
    <property type="component" value="Unassembled WGS sequence"/>
</dbReference>
<evidence type="ECO:0000256" key="6">
    <source>
        <dbReference type="ARBA" id="ARBA00023136"/>
    </source>
</evidence>
<dbReference type="InterPro" id="IPR004299">
    <property type="entry name" value="MBOAT_fam"/>
</dbReference>
<evidence type="ECO:0000256" key="2">
    <source>
        <dbReference type="ARBA" id="ARBA00010323"/>
    </source>
</evidence>
<organism evidence="9 10">
    <name type="scientific">Pseudobacter ginsenosidimutans</name>
    <dbReference type="NCBI Taxonomy" id="661488"/>
    <lineage>
        <taxon>Bacteria</taxon>
        <taxon>Pseudomonadati</taxon>
        <taxon>Bacteroidota</taxon>
        <taxon>Chitinophagia</taxon>
        <taxon>Chitinophagales</taxon>
        <taxon>Chitinophagaceae</taxon>
        <taxon>Pseudobacter</taxon>
    </lineage>
</organism>
<comment type="subcellular location">
    <subcellularLocation>
        <location evidence="1">Cell membrane</location>
        <topology evidence="1">Multi-pass membrane protein</topology>
    </subcellularLocation>
</comment>
<dbReference type="Pfam" id="PF03062">
    <property type="entry name" value="MBOAT"/>
    <property type="match status" value="1"/>
</dbReference>
<dbReference type="RefSeq" id="WP_130541804.1">
    <property type="nucleotide sequence ID" value="NZ_CP042431.1"/>
</dbReference>
<keyword evidence="5 8" id="KW-1133">Transmembrane helix</keyword>
<dbReference type="PIRSF" id="PIRSF500217">
    <property type="entry name" value="AlgI"/>
    <property type="match status" value="1"/>
</dbReference>
<comment type="caution">
    <text evidence="9">The sequence shown here is derived from an EMBL/GenBank/DDBJ whole genome shotgun (WGS) entry which is preliminary data.</text>
</comment>
<dbReference type="PANTHER" id="PTHR13285:SF18">
    <property type="entry name" value="PROTEIN-CYSTEINE N-PALMITOYLTRANSFERASE RASP"/>
    <property type="match status" value="1"/>
</dbReference>
<keyword evidence="7 9" id="KW-0808">Transferase</keyword>
<feature type="transmembrane region" description="Helical" evidence="8">
    <location>
        <begin position="359"/>
        <end position="383"/>
    </location>
</feature>
<dbReference type="GO" id="GO:0005886">
    <property type="term" value="C:plasma membrane"/>
    <property type="evidence" value="ECO:0007669"/>
    <property type="project" value="UniProtKB-SubCell"/>
</dbReference>
<keyword evidence="6 7" id="KW-0472">Membrane</keyword>
<evidence type="ECO:0000256" key="7">
    <source>
        <dbReference type="PIRNR" id="PIRNR016636"/>
    </source>
</evidence>
<evidence type="ECO:0000256" key="8">
    <source>
        <dbReference type="SAM" id="Phobius"/>
    </source>
</evidence>
<evidence type="ECO:0000313" key="9">
    <source>
        <dbReference type="EMBL" id="RZS71279.1"/>
    </source>
</evidence>
<dbReference type="PIRSF" id="PIRSF016636">
    <property type="entry name" value="AlgI_DltB"/>
    <property type="match status" value="1"/>
</dbReference>
<feature type="transmembrane region" description="Helical" evidence="8">
    <location>
        <begin position="114"/>
        <end position="130"/>
    </location>
</feature>
<keyword evidence="10" id="KW-1185">Reference proteome</keyword>
<evidence type="ECO:0000256" key="1">
    <source>
        <dbReference type="ARBA" id="ARBA00004651"/>
    </source>
</evidence>
<protein>
    <submittedName>
        <fullName evidence="9">D-alanyl-lipoteichoic acid acyltransferase DltB (MBOAT superfamily)</fullName>
    </submittedName>
</protein>
<dbReference type="PANTHER" id="PTHR13285">
    <property type="entry name" value="ACYLTRANSFERASE"/>
    <property type="match status" value="1"/>
</dbReference>
<dbReference type="InterPro" id="IPR051085">
    <property type="entry name" value="MB_O-acyltransferase"/>
</dbReference>
<keyword evidence="7 9" id="KW-0012">Acyltransferase</keyword>
<feature type="transmembrane region" description="Helical" evidence="8">
    <location>
        <begin position="414"/>
        <end position="432"/>
    </location>
</feature>
<name>A0A4Q7MTM9_9BACT</name>
<feature type="transmembrane region" description="Helical" evidence="8">
    <location>
        <begin position="150"/>
        <end position="168"/>
    </location>
</feature>
<dbReference type="EMBL" id="SGXA01000002">
    <property type="protein sequence ID" value="RZS71279.1"/>
    <property type="molecule type" value="Genomic_DNA"/>
</dbReference>
<accession>A0A4Q7MTM9</accession>
<feature type="transmembrane region" description="Helical" evidence="8">
    <location>
        <begin position="453"/>
        <end position="469"/>
    </location>
</feature>
<sequence>MLFNSIEFLIFFVFVTTLYFGLSHKWRWLLLLIASCGFYMFFKPEYILILGFTIVIDYYAGIWIESAKTPALRKRFLVLSLVANIGVLAIFKYYNFINDNITGLCNLFGYENQIPYLTIILPIGLSFHTFQAMSYTIEVFRGNQKAERHFGIYSLYVMFYPQLVAGPIERPQNILHQMHQKMTWDYDRVMSGLRLMAWGLFKKVVIADRLSIVVDAMYGGAYGYNTIWVFIGTFFFAYQIYCDFSGYSDIALGSARVMGFTLMKNFNYPFQAKSITDYWRRWHISLSTWFNDYLYTPIVINRRDWGKWAVVFGLCFTFFISGLWHGAGWPFIIWGLLHGIAMSYEFWTKKWRKKTFSKMPLWLNNGLSQLLVFLFLQFVWIFFRADSFATAFRVIKGIFNYENFIAQFPTFTAAIRYSLLVGVFVLINFLILEKFWRNEKWKEKYEGNITLRYAVFGYMFLLFVFFGSFKNAQSFIYFQF</sequence>
<evidence type="ECO:0000256" key="5">
    <source>
        <dbReference type="ARBA" id="ARBA00022989"/>
    </source>
</evidence>